<dbReference type="OrthoDB" id="9771666at2"/>
<dbReference type="AlphaFoldDB" id="A0A2Z3JAZ0"/>
<evidence type="ECO:0000313" key="2">
    <source>
        <dbReference type="EMBL" id="AWN22287.1"/>
    </source>
</evidence>
<dbReference type="PANTHER" id="PTHR46623">
    <property type="entry name" value="CARBOXYMETHYLENEBUTENOLIDASE-RELATED"/>
    <property type="match status" value="1"/>
</dbReference>
<dbReference type="KEGG" id="dez:DKM44_02740"/>
<dbReference type="SUPFAM" id="SSF53474">
    <property type="entry name" value="alpha/beta-Hydrolases"/>
    <property type="match status" value="1"/>
</dbReference>
<dbReference type="RefSeq" id="WP_109825217.1">
    <property type="nucleotide sequence ID" value="NZ_CP029494.1"/>
</dbReference>
<evidence type="ECO:0000259" key="1">
    <source>
        <dbReference type="Pfam" id="PF01738"/>
    </source>
</evidence>
<reference evidence="2 3" key="1">
    <citation type="submission" date="2018-05" db="EMBL/GenBank/DDBJ databases">
        <title>Complete Genome Sequence of Deinococcus sp. strain 17bor-2.</title>
        <authorList>
            <person name="Srinivasan S."/>
        </authorList>
    </citation>
    <scope>NUCLEOTIDE SEQUENCE [LARGE SCALE GENOMIC DNA]</scope>
    <source>
        <strain evidence="2 3">17bor-2</strain>
    </source>
</reference>
<gene>
    <name evidence="2" type="ORF">DKM44_02740</name>
</gene>
<dbReference type="Gene3D" id="3.40.50.1820">
    <property type="entry name" value="alpha/beta hydrolase"/>
    <property type="match status" value="1"/>
</dbReference>
<evidence type="ECO:0000313" key="3">
    <source>
        <dbReference type="Proteomes" id="UP000245368"/>
    </source>
</evidence>
<dbReference type="InterPro" id="IPR029058">
    <property type="entry name" value="AB_hydrolase_fold"/>
</dbReference>
<proteinExistence type="predicted"/>
<keyword evidence="3" id="KW-1185">Reference proteome</keyword>
<dbReference type="Proteomes" id="UP000245368">
    <property type="component" value="Chromosome"/>
</dbReference>
<dbReference type="PANTHER" id="PTHR46623:SF6">
    <property type="entry name" value="ALPHA_BETA-HYDROLASES SUPERFAMILY PROTEIN"/>
    <property type="match status" value="1"/>
</dbReference>
<dbReference type="InterPro" id="IPR051049">
    <property type="entry name" value="Dienelactone_hydrolase-like"/>
</dbReference>
<dbReference type="InterPro" id="IPR002925">
    <property type="entry name" value="Dienelactn_hydro"/>
</dbReference>
<accession>A0A2Z3JAZ0</accession>
<dbReference type="Pfam" id="PF01738">
    <property type="entry name" value="DLH"/>
    <property type="match status" value="1"/>
</dbReference>
<sequence>MSEDRQDLFRYVVEEFAEDYHEGEMARREFLRRMTLLGGGVVGARVLLTSLGIAGVSAAELAQAQTATPQPDKASGAGMVDPRDPDIVVSPISYQARGFSQAAYLARPAGVASAPGVLVIHENKGLQPHIQDIARRLAKAGYIAMAPDLVSKIGGSAQYSDTAQISTYLAQTSGDEHIANLIEAAKVLQAQSGVQGIGAVGFCFGGGLTWRLATELPDLKAAVAFYGPAPDLAKVPNIKAAVLGIYGALDTRIGAGIPTLEAALKQAGTRYDMKIYEGANHAFNNDTGQSYVKAAADDAWQQTLAWFGKYLKTSA</sequence>
<organism evidence="2 3">
    <name type="scientific">Deinococcus irradiatisoli</name>
    <dbReference type="NCBI Taxonomy" id="2202254"/>
    <lineage>
        <taxon>Bacteria</taxon>
        <taxon>Thermotogati</taxon>
        <taxon>Deinococcota</taxon>
        <taxon>Deinococci</taxon>
        <taxon>Deinococcales</taxon>
        <taxon>Deinococcaceae</taxon>
        <taxon>Deinococcus</taxon>
    </lineage>
</organism>
<feature type="domain" description="Dienelactone hydrolase" evidence="1">
    <location>
        <begin position="102"/>
        <end position="311"/>
    </location>
</feature>
<dbReference type="EMBL" id="CP029494">
    <property type="protein sequence ID" value="AWN22287.1"/>
    <property type="molecule type" value="Genomic_DNA"/>
</dbReference>
<keyword evidence="2" id="KW-0378">Hydrolase</keyword>
<name>A0A2Z3JAZ0_9DEIO</name>
<dbReference type="GO" id="GO:0016787">
    <property type="term" value="F:hydrolase activity"/>
    <property type="evidence" value="ECO:0007669"/>
    <property type="project" value="UniProtKB-KW"/>
</dbReference>
<protein>
    <submittedName>
        <fullName evidence="2">Dienelactone hydrolase family protein</fullName>
    </submittedName>
</protein>